<keyword evidence="4" id="KW-0722">Serine protease inhibitor</keyword>
<dbReference type="Pfam" id="PF00014">
    <property type="entry name" value="Kunitz_BPTI"/>
    <property type="match status" value="2"/>
</dbReference>
<dbReference type="GO" id="GO:0004867">
    <property type="term" value="F:serine-type endopeptidase inhibitor activity"/>
    <property type="evidence" value="ECO:0007669"/>
    <property type="project" value="UniProtKB-KW"/>
</dbReference>
<evidence type="ECO:0000259" key="6">
    <source>
        <dbReference type="PROSITE" id="PS50279"/>
    </source>
</evidence>
<evidence type="ECO:0000256" key="3">
    <source>
        <dbReference type="ARBA" id="ARBA00022690"/>
    </source>
</evidence>
<dbReference type="InterPro" id="IPR002223">
    <property type="entry name" value="Kunitz_BPTI"/>
</dbReference>
<evidence type="ECO:0000256" key="2">
    <source>
        <dbReference type="ARBA" id="ARBA00022525"/>
    </source>
</evidence>
<comment type="subcellular location">
    <subcellularLocation>
        <location evidence="1">Secreted</location>
    </subcellularLocation>
</comment>
<dbReference type="PANTHER" id="PTHR10083:SF374">
    <property type="entry name" value="BPTI_KUNITZ INHIBITOR DOMAIN-CONTAINING PROTEIN"/>
    <property type="match status" value="1"/>
</dbReference>
<keyword evidence="3" id="KW-0646">Protease inhibitor</keyword>
<dbReference type="Proteomes" id="UP000053660">
    <property type="component" value="Unassembled WGS sequence"/>
</dbReference>
<dbReference type="SMART" id="SM00131">
    <property type="entry name" value="KU"/>
    <property type="match status" value="2"/>
</dbReference>
<dbReference type="InterPro" id="IPR050098">
    <property type="entry name" value="TFPI/VKTCI-like"/>
</dbReference>
<feature type="domain" description="BPTI/Kunitz inhibitor" evidence="6">
    <location>
        <begin position="57"/>
        <end position="107"/>
    </location>
</feature>
<dbReference type="AlphaFoldDB" id="A0A0B1ST05"/>
<dbReference type="PROSITE" id="PS50279">
    <property type="entry name" value="BPTI_KUNITZ_2"/>
    <property type="match status" value="2"/>
</dbReference>
<dbReference type="SUPFAM" id="SSF57362">
    <property type="entry name" value="BPTI-like"/>
    <property type="match status" value="2"/>
</dbReference>
<dbReference type="InterPro" id="IPR036880">
    <property type="entry name" value="Kunitz_BPTI_sf"/>
</dbReference>
<dbReference type="PRINTS" id="PR00759">
    <property type="entry name" value="BASICPTASE"/>
</dbReference>
<keyword evidence="5" id="KW-1015">Disulfide bond</keyword>
<organism evidence="7 8">
    <name type="scientific">Oesophagostomum dentatum</name>
    <name type="common">Nodular worm</name>
    <dbReference type="NCBI Taxonomy" id="61180"/>
    <lineage>
        <taxon>Eukaryota</taxon>
        <taxon>Metazoa</taxon>
        <taxon>Ecdysozoa</taxon>
        <taxon>Nematoda</taxon>
        <taxon>Chromadorea</taxon>
        <taxon>Rhabditida</taxon>
        <taxon>Rhabditina</taxon>
        <taxon>Rhabditomorpha</taxon>
        <taxon>Strongyloidea</taxon>
        <taxon>Strongylidae</taxon>
        <taxon>Oesophagostomum</taxon>
    </lineage>
</organism>
<keyword evidence="8" id="KW-1185">Reference proteome</keyword>
<accession>A0A0B1ST05</accession>
<reference evidence="7 8" key="1">
    <citation type="submission" date="2014-03" db="EMBL/GenBank/DDBJ databases">
        <title>Draft genome of the hookworm Oesophagostomum dentatum.</title>
        <authorList>
            <person name="Mitreva M."/>
        </authorList>
    </citation>
    <scope>NUCLEOTIDE SEQUENCE [LARGE SCALE GENOMIC DNA]</scope>
    <source>
        <strain evidence="7 8">OD-Hann</strain>
    </source>
</reference>
<dbReference type="Gene3D" id="4.10.410.10">
    <property type="entry name" value="Pancreatic trypsin inhibitor Kunitz domain"/>
    <property type="match status" value="2"/>
</dbReference>
<evidence type="ECO:0000313" key="8">
    <source>
        <dbReference type="Proteomes" id="UP000053660"/>
    </source>
</evidence>
<feature type="domain" description="BPTI/Kunitz inhibitor" evidence="6">
    <location>
        <begin position="1"/>
        <end position="41"/>
    </location>
</feature>
<dbReference type="GO" id="GO:0005615">
    <property type="term" value="C:extracellular space"/>
    <property type="evidence" value="ECO:0007669"/>
    <property type="project" value="TreeGrafter"/>
</dbReference>
<evidence type="ECO:0000256" key="4">
    <source>
        <dbReference type="ARBA" id="ARBA00022900"/>
    </source>
</evidence>
<dbReference type="OrthoDB" id="4473401at2759"/>
<gene>
    <name evidence="7" type="ORF">OESDEN_13206</name>
</gene>
<evidence type="ECO:0000256" key="1">
    <source>
        <dbReference type="ARBA" id="ARBA00004613"/>
    </source>
</evidence>
<keyword evidence="2" id="KW-0964">Secreted</keyword>
<dbReference type="InterPro" id="IPR020901">
    <property type="entry name" value="Prtase_inh_Kunz-CS"/>
</dbReference>
<dbReference type="EMBL" id="KN558744">
    <property type="protein sequence ID" value="KHJ87026.1"/>
    <property type="molecule type" value="Genomic_DNA"/>
</dbReference>
<dbReference type="PROSITE" id="PS00280">
    <property type="entry name" value="BPTI_KUNITZ_1"/>
    <property type="match status" value="1"/>
</dbReference>
<dbReference type="PANTHER" id="PTHR10083">
    <property type="entry name" value="KUNITZ-TYPE PROTEASE INHIBITOR-RELATED"/>
    <property type="match status" value="1"/>
</dbReference>
<sequence>MPEIHRYAYDSKTRTCVQFVYGGCKGNTNNFETWDDCASTCGLSSTPQPEGRFYHVCQLDIDPGPCIASLTRYAYNKTSKQCVEFTYGGCKGNDNHFLTMQECISRCAPQQPEDIMDTTRPWVDVYHSFTL</sequence>
<dbReference type="CDD" id="cd00109">
    <property type="entry name" value="Kunitz-type"/>
    <property type="match status" value="2"/>
</dbReference>
<protein>
    <submittedName>
        <fullName evidence="7">Kunitz/Bovine pancreatic trypsin inhibitor domain protein</fullName>
    </submittedName>
</protein>
<proteinExistence type="predicted"/>
<evidence type="ECO:0000313" key="7">
    <source>
        <dbReference type="EMBL" id="KHJ87026.1"/>
    </source>
</evidence>
<name>A0A0B1ST05_OESDE</name>
<evidence type="ECO:0000256" key="5">
    <source>
        <dbReference type="ARBA" id="ARBA00023157"/>
    </source>
</evidence>
<dbReference type="FunFam" id="4.10.410.10:FF:000011">
    <property type="entry name" value="Tissue factor pathway inhibitor"/>
    <property type="match status" value="1"/>
</dbReference>